<organism evidence="1 2">
    <name type="scientific">Buteo japonicus</name>
    <dbReference type="NCBI Taxonomy" id="224669"/>
    <lineage>
        <taxon>Eukaryota</taxon>
        <taxon>Metazoa</taxon>
        <taxon>Chordata</taxon>
        <taxon>Craniata</taxon>
        <taxon>Vertebrata</taxon>
        <taxon>Euteleostomi</taxon>
        <taxon>Archelosauria</taxon>
        <taxon>Archosauria</taxon>
        <taxon>Dinosauria</taxon>
        <taxon>Saurischia</taxon>
        <taxon>Theropoda</taxon>
        <taxon>Coelurosauria</taxon>
        <taxon>Aves</taxon>
        <taxon>Neognathae</taxon>
        <taxon>Neoaves</taxon>
        <taxon>Telluraves</taxon>
        <taxon>Accipitrimorphae</taxon>
        <taxon>Accipitriformes</taxon>
        <taxon>Accipitridae</taxon>
        <taxon>Accipitrinae</taxon>
        <taxon>Buteo</taxon>
    </lineage>
</organism>
<dbReference type="InterPro" id="IPR050473">
    <property type="entry name" value="A2M/Complement_sys"/>
</dbReference>
<evidence type="ECO:0000313" key="1">
    <source>
        <dbReference type="Ensembl" id="ENSBJAP00000000164.1"/>
    </source>
</evidence>
<reference evidence="1" key="2">
    <citation type="submission" date="2025-09" db="UniProtKB">
        <authorList>
            <consortium name="Ensembl"/>
        </authorList>
    </citation>
    <scope>IDENTIFICATION</scope>
</reference>
<dbReference type="PANTHER" id="PTHR11412">
    <property type="entry name" value="MACROGLOBULIN / COMPLEMENT"/>
    <property type="match status" value="1"/>
</dbReference>
<sequence length="155" mass="17538">PRKDCAIHVVLQNQLINSVIYYLERLVWAAENWQPATEPYQYVLLVPTVVRSDSPQTACVQFHNLSEPLSLSIVLEYGSIQRTLFEESITKNDFFKCCEFKVPPATSDPLAFISFSAKGTRVNLAERRSVAIQNVDNTVFIQTDKPIYKPGQKGS</sequence>
<accession>A0A8B9Z0M7</accession>
<evidence type="ECO:0000313" key="2">
    <source>
        <dbReference type="Proteomes" id="UP000694555"/>
    </source>
</evidence>
<dbReference type="AlphaFoldDB" id="A0A8B9Z0M7"/>
<dbReference type="Gene3D" id="2.60.40.1930">
    <property type="match status" value="2"/>
</dbReference>
<dbReference type="Proteomes" id="UP000694555">
    <property type="component" value="Unplaced"/>
</dbReference>
<name>A0A8B9Z0M7_9AVES</name>
<reference evidence="1" key="1">
    <citation type="submission" date="2025-08" db="UniProtKB">
        <authorList>
            <consortium name="Ensembl"/>
        </authorList>
    </citation>
    <scope>IDENTIFICATION</scope>
</reference>
<dbReference type="PANTHER" id="PTHR11412:SF173">
    <property type="entry name" value="OVOSTATIN"/>
    <property type="match status" value="1"/>
</dbReference>
<proteinExistence type="predicted"/>
<keyword evidence="2" id="KW-1185">Reference proteome</keyword>
<protein>
    <submittedName>
        <fullName evidence="1">Uncharacterized protein</fullName>
    </submittedName>
</protein>
<dbReference type="Ensembl" id="ENSBJAT00000000173.1">
    <property type="protein sequence ID" value="ENSBJAP00000000164.1"/>
    <property type="gene ID" value="ENSBJAG00000000164.1"/>
</dbReference>